<keyword evidence="2" id="KW-1185">Reference proteome</keyword>
<dbReference type="Proteomes" id="UP000274033">
    <property type="component" value="Unassembled WGS sequence"/>
</dbReference>
<organism evidence="1 2">
    <name type="scientific">Lysinibacillus composti</name>
    <dbReference type="NCBI Taxonomy" id="720633"/>
    <lineage>
        <taxon>Bacteria</taxon>
        <taxon>Bacillati</taxon>
        <taxon>Bacillota</taxon>
        <taxon>Bacilli</taxon>
        <taxon>Bacillales</taxon>
        <taxon>Bacillaceae</taxon>
        <taxon>Lysinibacillus</taxon>
    </lineage>
</organism>
<dbReference type="OrthoDB" id="2934625at2"/>
<protein>
    <submittedName>
        <fullName evidence="1">Uncharacterized protein</fullName>
    </submittedName>
</protein>
<proteinExistence type="predicted"/>
<name>A0A3N9UJC1_9BACI</name>
<dbReference type="EMBL" id="RRCT01000001">
    <property type="protein sequence ID" value="RQW76074.1"/>
    <property type="molecule type" value="Genomic_DNA"/>
</dbReference>
<evidence type="ECO:0000313" key="1">
    <source>
        <dbReference type="EMBL" id="RQW76074.1"/>
    </source>
</evidence>
<evidence type="ECO:0000313" key="2">
    <source>
        <dbReference type="Proteomes" id="UP000274033"/>
    </source>
</evidence>
<accession>A0A3N9UJC1</accession>
<reference evidence="1 2" key="1">
    <citation type="journal article" date="2013" name="J. Microbiol.">
        <title>Lysinibacillus chungkukjangi sp. nov., isolated from Chungkukjang, Korean fermented soybean food.</title>
        <authorList>
            <person name="Kim S.J."/>
            <person name="Jang Y.H."/>
            <person name="Hamada M."/>
            <person name="Ahn J.H."/>
            <person name="Weon H.Y."/>
            <person name="Suzuki K."/>
            <person name="Whang K.S."/>
            <person name="Kwon S.W."/>
        </authorList>
    </citation>
    <scope>NUCLEOTIDE SEQUENCE [LARGE SCALE GENOMIC DNA]</scope>
    <source>
        <strain evidence="1 2">MCCC 1A12701</strain>
    </source>
</reference>
<dbReference type="AlphaFoldDB" id="A0A3N9UJC1"/>
<sequence>MYVVTFFEKNTFYLSQLLKKVPQKDEAIKIKGRKGTVLNVEQIDEKNIHVRVELEKVVKFQPMLKDDKKRRR</sequence>
<comment type="caution">
    <text evidence="1">The sequence shown here is derived from an EMBL/GenBank/DDBJ whole genome shotgun (WGS) entry which is preliminary data.</text>
</comment>
<dbReference type="RefSeq" id="WP_124761550.1">
    <property type="nucleotide sequence ID" value="NZ_JAFBDY010000001.1"/>
</dbReference>
<gene>
    <name evidence="1" type="ORF">EBB45_00535</name>
</gene>